<evidence type="ECO:0000256" key="7">
    <source>
        <dbReference type="SAM" id="MobiDB-lite"/>
    </source>
</evidence>
<organism evidence="9 10">
    <name type="scientific">Salipaludibacillus aurantiacus</name>
    <dbReference type="NCBI Taxonomy" id="1601833"/>
    <lineage>
        <taxon>Bacteria</taxon>
        <taxon>Bacillati</taxon>
        <taxon>Bacillota</taxon>
        <taxon>Bacilli</taxon>
        <taxon>Bacillales</taxon>
        <taxon>Bacillaceae</taxon>
    </lineage>
</organism>
<comment type="subcellular location">
    <subcellularLocation>
        <location evidence="1">Cytoplasm</location>
    </subcellularLocation>
</comment>
<evidence type="ECO:0000256" key="1">
    <source>
        <dbReference type="ARBA" id="ARBA00004496"/>
    </source>
</evidence>
<keyword evidence="4" id="KW-0808">Transferase</keyword>
<dbReference type="AlphaFoldDB" id="A0A1H9PGH6"/>
<sequence length="176" mass="18796">MLKKLFGLDKKEESKEVEMPEADGKDLLASPANGEVVPLSEVPDPTFAEKMMGDGVAVKPSEGLIVSPVHGEIVQLFPTKHAVGIKTVNGIEVLIHIGIETVNMQGDGFKAFVSEGDKVAKGDKLVEFDMNLVNEKAESTITPIIITNGDAVDSLEKQENVQATGGETIVMTVHSK</sequence>
<dbReference type="GO" id="GO:0009401">
    <property type="term" value="P:phosphoenolpyruvate-dependent sugar phosphotransferase system"/>
    <property type="evidence" value="ECO:0007669"/>
    <property type="project" value="UniProtKB-KW"/>
</dbReference>
<evidence type="ECO:0000256" key="5">
    <source>
        <dbReference type="ARBA" id="ARBA00022683"/>
    </source>
</evidence>
<evidence type="ECO:0000313" key="9">
    <source>
        <dbReference type="EMBL" id="SER46959.1"/>
    </source>
</evidence>
<dbReference type="NCBIfam" id="TIGR00830">
    <property type="entry name" value="PTBA"/>
    <property type="match status" value="1"/>
</dbReference>
<dbReference type="Proteomes" id="UP000198571">
    <property type="component" value="Unassembled WGS sequence"/>
</dbReference>
<protein>
    <submittedName>
        <fullName evidence="9">PTS system, glucose-specific IIA component</fullName>
    </submittedName>
</protein>
<feature type="compositionally biased region" description="Basic and acidic residues" evidence="7">
    <location>
        <begin position="1"/>
        <end position="26"/>
    </location>
</feature>
<evidence type="ECO:0000256" key="2">
    <source>
        <dbReference type="ARBA" id="ARBA00022448"/>
    </source>
</evidence>
<dbReference type="GO" id="GO:0016301">
    <property type="term" value="F:kinase activity"/>
    <property type="evidence" value="ECO:0007669"/>
    <property type="project" value="UniProtKB-KW"/>
</dbReference>
<dbReference type="EMBL" id="FOGT01000001">
    <property type="protein sequence ID" value="SER46959.1"/>
    <property type="molecule type" value="Genomic_DNA"/>
</dbReference>
<dbReference type="PROSITE" id="PS00371">
    <property type="entry name" value="PTS_EIIA_TYPE_1_HIS"/>
    <property type="match status" value="1"/>
</dbReference>
<evidence type="ECO:0000256" key="3">
    <source>
        <dbReference type="ARBA" id="ARBA00022597"/>
    </source>
</evidence>
<dbReference type="InterPro" id="IPR001127">
    <property type="entry name" value="PTS_EIIA_1_perm"/>
</dbReference>
<evidence type="ECO:0000256" key="6">
    <source>
        <dbReference type="ARBA" id="ARBA00022777"/>
    </source>
</evidence>
<dbReference type="STRING" id="1601833.SAMN05518684_101291"/>
<keyword evidence="6" id="KW-0418">Kinase</keyword>
<keyword evidence="5" id="KW-0598">Phosphotransferase system</keyword>
<dbReference type="PANTHER" id="PTHR45008:SF1">
    <property type="entry name" value="PTS SYSTEM GLUCOSE-SPECIFIC EIIA COMPONENT"/>
    <property type="match status" value="1"/>
</dbReference>
<dbReference type="Pfam" id="PF00358">
    <property type="entry name" value="PTS_EIIA_1"/>
    <property type="match status" value="1"/>
</dbReference>
<dbReference type="FunFam" id="2.70.70.10:FF:000001">
    <property type="entry name" value="PTS system glucose-specific IIA component"/>
    <property type="match status" value="1"/>
</dbReference>
<dbReference type="RefSeq" id="WP_093047218.1">
    <property type="nucleotide sequence ID" value="NZ_FOGT01000001.1"/>
</dbReference>
<dbReference type="PANTHER" id="PTHR45008">
    <property type="entry name" value="PTS SYSTEM GLUCOSE-SPECIFIC EIIA COMPONENT"/>
    <property type="match status" value="1"/>
</dbReference>
<dbReference type="InterPro" id="IPR050890">
    <property type="entry name" value="PTS_EIIA_component"/>
</dbReference>
<reference evidence="10" key="1">
    <citation type="submission" date="2016-10" db="EMBL/GenBank/DDBJ databases">
        <authorList>
            <person name="Varghese N."/>
            <person name="Submissions S."/>
        </authorList>
    </citation>
    <scope>NUCLEOTIDE SEQUENCE [LARGE SCALE GENOMIC DNA]</scope>
    <source>
        <strain evidence="10">S9</strain>
    </source>
</reference>
<dbReference type="SUPFAM" id="SSF51261">
    <property type="entry name" value="Duplicated hybrid motif"/>
    <property type="match status" value="1"/>
</dbReference>
<evidence type="ECO:0000256" key="4">
    <source>
        <dbReference type="ARBA" id="ARBA00022679"/>
    </source>
</evidence>
<dbReference type="OrthoDB" id="92465at2"/>
<dbReference type="Gene3D" id="2.70.70.10">
    <property type="entry name" value="Glucose Permease (Domain IIA)"/>
    <property type="match status" value="1"/>
</dbReference>
<keyword evidence="3" id="KW-0762">Sugar transport</keyword>
<dbReference type="InterPro" id="IPR011055">
    <property type="entry name" value="Dup_hybrid_motif"/>
</dbReference>
<keyword evidence="2" id="KW-0813">Transport</keyword>
<gene>
    <name evidence="9" type="ORF">SAMN05518684_101291</name>
</gene>
<keyword evidence="10" id="KW-1185">Reference proteome</keyword>
<evidence type="ECO:0000313" key="10">
    <source>
        <dbReference type="Proteomes" id="UP000198571"/>
    </source>
</evidence>
<dbReference type="PROSITE" id="PS51093">
    <property type="entry name" value="PTS_EIIA_TYPE_1"/>
    <property type="match status" value="1"/>
</dbReference>
<evidence type="ECO:0000259" key="8">
    <source>
        <dbReference type="PROSITE" id="PS51093"/>
    </source>
</evidence>
<feature type="domain" description="PTS EIIA type-1" evidence="8">
    <location>
        <begin position="44"/>
        <end position="148"/>
    </location>
</feature>
<accession>A0A1H9PGH6</accession>
<name>A0A1H9PGH6_9BACI</name>
<proteinExistence type="predicted"/>
<dbReference type="GO" id="GO:0005737">
    <property type="term" value="C:cytoplasm"/>
    <property type="evidence" value="ECO:0007669"/>
    <property type="project" value="UniProtKB-SubCell"/>
</dbReference>
<feature type="region of interest" description="Disordered" evidence="7">
    <location>
        <begin position="1"/>
        <end position="30"/>
    </location>
</feature>